<dbReference type="EMBL" id="DVIR01000041">
    <property type="protein sequence ID" value="HIS24676.1"/>
    <property type="molecule type" value="Genomic_DNA"/>
</dbReference>
<accession>A0A9D1JHT9</accession>
<dbReference type="Gene3D" id="3.30.70.260">
    <property type="match status" value="1"/>
</dbReference>
<dbReference type="SUPFAM" id="SSF55021">
    <property type="entry name" value="ACT-like"/>
    <property type="match status" value="1"/>
</dbReference>
<reference evidence="2" key="2">
    <citation type="journal article" date="2021" name="PeerJ">
        <title>Extensive microbial diversity within the chicken gut microbiome revealed by metagenomics and culture.</title>
        <authorList>
            <person name="Gilroy R."/>
            <person name="Ravi A."/>
            <person name="Getino M."/>
            <person name="Pursley I."/>
            <person name="Horton D.L."/>
            <person name="Alikhan N.F."/>
            <person name="Baker D."/>
            <person name="Gharbi K."/>
            <person name="Hall N."/>
            <person name="Watson M."/>
            <person name="Adriaenssens E.M."/>
            <person name="Foster-Nyarko E."/>
            <person name="Jarju S."/>
            <person name="Secka A."/>
            <person name="Antonio M."/>
            <person name="Oren A."/>
            <person name="Chaudhuri R.R."/>
            <person name="La Ragione R."/>
            <person name="Hildebrand F."/>
            <person name="Pallen M.J."/>
        </authorList>
    </citation>
    <scope>NUCLEOTIDE SEQUENCE</scope>
    <source>
        <strain evidence="2">CHK157-1446</strain>
    </source>
</reference>
<protein>
    <submittedName>
        <fullName evidence="2">ACT domain-containing protein</fullName>
    </submittedName>
</protein>
<comment type="caution">
    <text evidence="2">The sequence shown here is derived from an EMBL/GenBank/DDBJ whole genome shotgun (WGS) entry which is preliminary data.</text>
</comment>
<reference evidence="2" key="1">
    <citation type="submission" date="2020-10" db="EMBL/GenBank/DDBJ databases">
        <authorList>
            <person name="Gilroy R."/>
        </authorList>
    </citation>
    <scope>NUCLEOTIDE SEQUENCE</scope>
    <source>
        <strain evidence="2">CHK157-1446</strain>
    </source>
</reference>
<dbReference type="AlphaFoldDB" id="A0A9D1JHT9"/>
<evidence type="ECO:0000313" key="3">
    <source>
        <dbReference type="Proteomes" id="UP000823982"/>
    </source>
</evidence>
<sequence>MAEKFVVVRADVLPEVIMKVIDAKRLLVMGECKTSTQACRAVGISRSAFYKYKDCAFMYNEDTNSGIVTYYFTLKDKAGVFSEVLACLYSNGANILTINQNIPIDSVATATVTVRFEGGGAVGTAGADFQHVREELSSIDGVVKVSASYGK</sequence>
<dbReference type="InterPro" id="IPR045865">
    <property type="entry name" value="ACT-like_dom_sf"/>
</dbReference>
<organism evidence="2 3">
    <name type="scientific">Candidatus Faeciplasma gallinarum</name>
    <dbReference type="NCBI Taxonomy" id="2840799"/>
    <lineage>
        <taxon>Bacteria</taxon>
        <taxon>Bacillati</taxon>
        <taxon>Bacillota</taxon>
        <taxon>Clostridia</taxon>
        <taxon>Eubacteriales</taxon>
        <taxon>Oscillospiraceae</taxon>
        <taxon>Oscillospiraceae incertae sedis</taxon>
        <taxon>Candidatus Faeciplasma</taxon>
    </lineage>
</organism>
<evidence type="ECO:0000313" key="2">
    <source>
        <dbReference type="EMBL" id="HIS24676.1"/>
    </source>
</evidence>
<dbReference type="InterPro" id="IPR002912">
    <property type="entry name" value="ACT_dom"/>
</dbReference>
<dbReference type="NCBIfam" id="NF003361">
    <property type="entry name" value="PRK04435.1"/>
    <property type="match status" value="1"/>
</dbReference>
<dbReference type="Proteomes" id="UP000823982">
    <property type="component" value="Unassembled WGS sequence"/>
</dbReference>
<gene>
    <name evidence="2" type="ORF">IAD01_04650</name>
</gene>
<name>A0A9D1JHT9_9FIRM</name>
<proteinExistence type="predicted"/>
<feature type="domain" description="ACT" evidence="1">
    <location>
        <begin position="69"/>
        <end position="150"/>
    </location>
</feature>
<evidence type="ECO:0000259" key="1">
    <source>
        <dbReference type="PROSITE" id="PS51671"/>
    </source>
</evidence>
<dbReference type="PROSITE" id="PS51671">
    <property type="entry name" value="ACT"/>
    <property type="match status" value="1"/>
</dbReference>